<evidence type="ECO:0000256" key="5">
    <source>
        <dbReference type="ARBA" id="ARBA00022448"/>
    </source>
</evidence>
<dbReference type="InterPro" id="IPR037129">
    <property type="entry name" value="XPA_sf"/>
</dbReference>
<evidence type="ECO:0000256" key="6">
    <source>
        <dbReference type="ARBA" id="ARBA00022449"/>
    </source>
</evidence>
<feature type="region of interest" description="Disordered" evidence="22">
    <location>
        <begin position="262"/>
        <end position="284"/>
    </location>
</feature>
<dbReference type="InterPro" id="IPR002524">
    <property type="entry name" value="Cation_efflux"/>
</dbReference>
<comment type="catalytic activity">
    <reaction evidence="21">
        <text>Zn(2+)(in) + 2 H(+)(out) = Zn(2+)(out) + 2 H(+)(in)</text>
        <dbReference type="Rhea" id="RHEA:72627"/>
        <dbReference type="ChEBI" id="CHEBI:15378"/>
        <dbReference type="ChEBI" id="CHEBI:29105"/>
    </reaction>
</comment>
<organism evidence="25 26">
    <name type="scientific">Octopus vulgaris</name>
    <name type="common">Common octopus</name>
    <dbReference type="NCBI Taxonomy" id="6645"/>
    <lineage>
        <taxon>Eukaryota</taxon>
        <taxon>Metazoa</taxon>
        <taxon>Spiralia</taxon>
        <taxon>Lophotrochozoa</taxon>
        <taxon>Mollusca</taxon>
        <taxon>Cephalopoda</taxon>
        <taxon>Coleoidea</taxon>
        <taxon>Octopodiformes</taxon>
        <taxon>Octopoda</taxon>
        <taxon>Incirrata</taxon>
        <taxon>Octopodidae</taxon>
        <taxon>Octopus</taxon>
    </lineage>
</organism>
<dbReference type="GO" id="GO:0006882">
    <property type="term" value="P:intracellular zinc ion homeostasis"/>
    <property type="evidence" value="ECO:0007669"/>
    <property type="project" value="TreeGrafter"/>
</dbReference>
<evidence type="ECO:0000256" key="15">
    <source>
        <dbReference type="ARBA" id="ARBA00023136"/>
    </source>
</evidence>
<evidence type="ECO:0000256" key="4">
    <source>
        <dbReference type="ARBA" id="ARBA00008873"/>
    </source>
</evidence>
<dbReference type="InterPro" id="IPR040177">
    <property type="entry name" value="SLC30A9"/>
</dbReference>
<dbReference type="Pfam" id="PF01545">
    <property type="entry name" value="Cation_efflux"/>
    <property type="match status" value="1"/>
</dbReference>
<dbReference type="GO" id="GO:0005783">
    <property type="term" value="C:endoplasmic reticulum"/>
    <property type="evidence" value="ECO:0007669"/>
    <property type="project" value="UniProtKB-SubCell"/>
</dbReference>
<dbReference type="InterPro" id="IPR058533">
    <property type="entry name" value="Cation_efflux_TM"/>
</dbReference>
<keyword evidence="17" id="KW-0539">Nucleus</keyword>
<evidence type="ECO:0000256" key="23">
    <source>
        <dbReference type="SAM" id="Phobius"/>
    </source>
</evidence>
<evidence type="ECO:0000256" key="13">
    <source>
        <dbReference type="ARBA" id="ARBA00023065"/>
    </source>
</evidence>
<dbReference type="GO" id="GO:0015297">
    <property type="term" value="F:antiporter activity"/>
    <property type="evidence" value="ECO:0007669"/>
    <property type="project" value="UniProtKB-KW"/>
</dbReference>
<name>A0AA36BDD2_OCTVU</name>
<evidence type="ECO:0000256" key="21">
    <source>
        <dbReference type="ARBA" id="ARBA00048349"/>
    </source>
</evidence>
<evidence type="ECO:0000256" key="10">
    <source>
        <dbReference type="ARBA" id="ARBA00022906"/>
    </source>
</evidence>
<dbReference type="GO" id="GO:0006829">
    <property type="term" value="P:zinc ion transport"/>
    <property type="evidence" value="ECO:0007669"/>
    <property type="project" value="UniProtKB-KW"/>
</dbReference>
<dbReference type="Proteomes" id="UP001162480">
    <property type="component" value="Chromosome 13"/>
</dbReference>
<keyword evidence="7 23" id="KW-0812">Transmembrane</keyword>
<evidence type="ECO:0000256" key="18">
    <source>
        <dbReference type="ARBA" id="ARBA00033405"/>
    </source>
</evidence>
<dbReference type="SUPFAM" id="SSF46955">
    <property type="entry name" value="Putative DNA-binding domain"/>
    <property type="match status" value="1"/>
</dbReference>
<evidence type="ECO:0000313" key="26">
    <source>
        <dbReference type="Proteomes" id="UP001162480"/>
    </source>
</evidence>
<dbReference type="CDD" id="cd21078">
    <property type="entry name" value="NTD_ZNT9"/>
    <property type="match status" value="1"/>
</dbReference>
<dbReference type="InterPro" id="IPR009061">
    <property type="entry name" value="DNA-bd_dom_put_sf"/>
</dbReference>
<dbReference type="GO" id="GO:0008324">
    <property type="term" value="F:monoatomic cation transmembrane transporter activity"/>
    <property type="evidence" value="ECO:0007669"/>
    <property type="project" value="InterPro"/>
</dbReference>
<sequence>MYISDYYEKERTWTFNNKLQRRSAQQCCCIRCEHVTSIVAFDENMILQHIRSNMFCYKTLQCLKQGLSGPGPPNTLFIRFICRGLHKDCRKHDTIFQLPSNFIVNAGRQLMLYRCLSSVSNEDPPGSKKKTTESVNPTPAAKPTRLLKVTPAKKKKSIDYSYVGNVFILPVRAMNEFLLSPNDLTQLPKYTRRSPYGREMPILMFLRSDVEKLAIKKWGSLSNVTKEKQKIIQMERERFGRLDLFQLKAAIENYKKQTGDSKKFELAEEQEEQQTPGPQPDKLWSSSSGKVVVSAIFINAINTLVKLIAWLYTGSHSMFSECIHSLADTVNQVILGIGLYHSIKKPDAVHPYGYRNLKNISSLISGVGIFCFGTGLSVYHGIQGLLHPQEMEYLGWAIAALLGTMVSEGATLIVAIAEVRKSSKAKNMKFWEYVTRGNDPNVNVVLLEDLAAVLGVGIAATCLTITQVTGSPFADAIGSLLVGGILGSVASFIIYSNIEVLVGKSIPLDKKLLISQELENDRMIRSLHDVKATEIGGEVRFKAEVDFDGMEITRAYLLKVDLENLLTEMQNLKKTDDAENFLLMHGERIIDTLGEEVDRIEKKLKTHYPDLRHVDLEAL</sequence>
<keyword evidence="6" id="KW-0050">Antiport</keyword>
<keyword evidence="16" id="KW-0804">Transcription</keyword>
<evidence type="ECO:0000256" key="7">
    <source>
        <dbReference type="ARBA" id="ARBA00022692"/>
    </source>
</evidence>
<feature type="transmembrane region" description="Helical" evidence="23">
    <location>
        <begin position="450"/>
        <end position="470"/>
    </location>
</feature>
<keyword evidence="14" id="KW-0496">Mitochondrion</keyword>
<evidence type="ECO:0000256" key="8">
    <source>
        <dbReference type="ARBA" id="ARBA00022824"/>
    </source>
</evidence>
<dbReference type="SUPFAM" id="SSF161111">
    <property type="entry name" value="Cation efflux protein transmembrane domain-like"/>
    <property type="match status" value="1"/>
</dbReference>
<keyword evidence="11 23" id="KW-1133">Transmembrane helix</keyword>
<evidence type="ECO:0000256" key="19">
    <source>
        <dbReference type="ARBA" id="ARBA00034845"/>
    </source>
</evidence>
<dbReference type="EMBL" id="OX597826">
    <property type="protein sequence ID" value="CAI9731516.1"/>
    <property type="molecule type" value="Genomic_DNA"/>
</dbReference>
<evidence type="ECO:0000313" key="25">
    <source>
        <dbReference type="EMBL" id="CAI9731516.1"/>
    </source>
</evidence>
<keyword evidence="8" id="KW-0256">Endoplasmic reticulum</keyword>
<keyword evidence="13" id="KW-0406">Ion transport</keyword>
<protein>
    <recommendedName>
        <fullName evidence="19">Proton-coupled zinc antiporter SLC30A9, mitochondrial</fullName>
    </recommendedName>
    <alternativeName>
        <fullName evidence="18">Solute carrier family 30 member 9</fullName>
    </alternativeName>
    <alternativeName>
        <fullName evidence="20">Zinc transporter 9</fullName>
    </alternativeName>
</protein>
<keyword evidence="12" id="KW-0805">Transcription regulation</keyword>
<reference evidence="25" key="1">
    <citation type="submission" date="2023-08" db="EMBL/GenBank/DDBJ databases">
        <authorList>
            <person name="Alioto T."/>
            <person name="Alioto T."/>
            <person name="Gomez Garrido J."/>
        </authorList>
    </citation>
    <scope>NUCLEOTIDE SEQUENCE</scope>
</reference>
<dbReference type="PANTHER" id="PTHR13414:SF9">
    <property type="entry name" value="PROTON-COUPLED ZINC ANTIPORTER SLC30A9, MITOCHONDRIAL"/>
    <property type="match status" value="1"/>
</dbReference>
<evidence type="ECO:0000256" key="14">
    <source>
        <dbReference type="ARBA" id="ARBA00023128"/>
    </source>
</evidence>
<accession>A0AA36BDD2</accession>
<comment type="subcellular location">
    <subcellularLocation>
        <location evidence="3">Endoplasmic reticulum</location>
    </subcellularLocation>
    <subcellularLocation>
        <location evidence="2">Mitochondrion membrane</location>
        <topology evidence="2">Multi-pass membrane protein</topology>
    </subcellularLocation>
    <subcellularLocation>
        <location evidence="1">Nucleus</location>
    </subcellularLocation>
</comment>
<dbReference type="AlphaFoldDB" id="A0AA36BDD2"/>
<dbReference type="Gene3D" id="1.20.1510.10">
    <property type="entry name" value="Cation efflux protein transmembrane domain"/>
    <property type="match status" value="1"/>
</dbReference>
<keyword evidence="9" id="KW-0862">Zinc</keyword>
<gene>
    <name evidence="25" type="ORF">OCTVUL_1B006841</name>
</gene>
<feature type="region of interest" description="Disordered" evidence="22">
    <location>
        <begin position="119"/>
        <end position="142"/>
    </location>
</feature>
<dbReference type="NCBIfam" id="TIGR01297">
    <property type="entry name" value="CDF"/>
    <property type="match status" value="1"/>
</dbReference>
<evidence type="ECO:0000256" key="22">
    <source>
        <dbReference type="SAM" id="MobiDB-lite"/>
    </source>
</evidence>
<evidence type="ECO:0000256" key="11">
    <source>
        <dbReference type="ARBA" id="ARBA00022989"/>
    </source>
</evidence>
<evidence type="ECO:0000256" key="9">
    <source>
        <dbReference type="ARBA" id="ARBA00022833"/>
    </source>
</evidence>
<feature type="transmembrane region" description="Helical" evidence="23">
    <location>
        <begin position="394"/>
        <end position="419"/>
    </location>
</feature>
<keyword evidence="15 23" id="KW-0472">Membrane</keyword>
<feature type="transmembrane region" description="Helical" evidence="23">
    <location>
        <begin position="360"/>
        <end position="382"/>
    </location>
</feature>
<feature type="transmembrane region" description="Helical" evidence="23">
    <location>
        <begin position="476"/>
        <end position="495"/>
    </location>
</feature>
<dbReference type="PANTHER" id="PTHR13414">
    <property type="entry name" value="HUEL-CATION TRANSPORTER"/>
    <property type="match status" value="1"/>
</dbReference>
<evidence type="ECO:0000256" key="17">
    <source>
        <dbReference type="ARBA" id="ARBA00023242"/>
    </source>
</evidence>
<keyword evidence="5" id="KW-0813">Transport</keyword>
<evidence type="ECO:0000256" key="12">
    <source>
        <dbReference type="ARBA" id="ARBA00023015"/>
    </source>
</evidence>
<dbReference type="GO" id="GO:0005634">
    <property type="term" value="C:nucleus"/>
    <property type="evidence" value="ECO:0007669"/>
    <property type="project" value="UniProtKB-SubCell"/>
</dbReference>
<evidence type="ECO:0000256" key="3">
    <source>
        <dbReference type="ARBA" id="ARBA00004240"/>
    </source>
</evidence>
<feature type="domain" description="Cation efflux protein transmembrane" evidence="24">
    <location>
        <begin position="293"/>
        <end position="502"/>
    </location>
</feature>
<evidence type="ECO:0000259" key="24">
    <source>
        <dbReference type="Pfam" id="PF01545"/>
    </source>
</evidence>
<keyword evidence="10" id="KW-0864">Zinc transport</keyword>
<evidence type="ECO:0000256" key="2">
    <source>
        <dbReference type="ARBA" id="ARBA00004225"/>
    </source>
</evidence>
<feature type="transmembrane region" description="Helical" evidence="23">
    <location>
        <begin position="291"/>
        <end position="312"/>
    </location>
</feature>
<dbReference type="InterPro" id="IPR027469">
    <property type="entry name" value="Cation_efflux_TMD_sf"/>
</dbReference>
<evidence type="ECO:0000256" key="20">
    <source>
        <dbReference type="ARBA" id="ARBA00034922"/>
    </source>
</evidence>
<proteinExistence type="inferred from homology"/>
<comment type="similarity">
    <text evidence="4">Belongs to the cation diffusion facilitator (CDF) transporter (TC 2.A.4) family. SLC30A subfamily.</text>
</comment>
<dbReference type="Gene3D" id="3.90.530.10">
    <property type="entry name" value="XPA C-terminal domain"/>
    <property type="match status" value="1"/>
</dbReference>
<evidence type="ECO:0000256" key="16">
    <source>
        <dbReference type="ARBA" id="ARBA00023163"/>
    </source>
</evidence>
<keyword evidence="26" id="KW-1185">Reference proteome</keyword>
<dbReference type="GO" id="GO:0031966">
    <property type="term" value="C:mitochondrial membrane"/>
    <property type="evidence" value="ECO:0007669"/>
    <property type="project" value="UniProtKB-SubCell"/>
</dbReference>
<evidence type="ECO:0000256" key="1">
    <source>
        <dbReference type="ARBA" id="ARBA00004123"/>
    </source>
</evidence>